<dbReference type="PROSITE" id="PS51257">
    <property type="entry name" value="PROKAR_LIPOPROTEIN"/>
    <property type="match status" value="1"/>
</dbReference>
<comment type="subcellular location">
    <subcellularLocation>
        <location evidence="1">Membrane</location>
    </subcellularLocation>
</comment>
<evidence type="ECO:0000256" key="2">
    <source>
        <dbReference type="ARBA" id="ARBA00022692"/>
    </source>
</evidence>
<protein>
    <submittedName>
        <fullName evidence="6">Uncharacterized protein</fullName>
    </submittedName>
</protein>
<evidence type="ECO:0000256" key="4">
    <source>
        <dbReference type="ARBA" id="ARBA00023136"/>
    </source>
</evidence>
<dbReference type="EMBL" id="QEAP01000437">
    <property type="protein sequence ID" value="TPX66528.1"/>
    <property type="molecule type" value="Genomic_DNA"/>
</dbReference>
<dbReference type="GO" id="GO:0016020">
    <property type="term" value="C:membrane"/>
    <property type="evidence" value="ECO:0007669"/>
    <property type="project" value="UniProtKB-SubCell"/>
</dbReference>
<dbReference type="OrthoDB" id="67317at2759"/>
<comment type="caution">
    <text evidence="6">The sequence shown here is derived from an EMBL/GenBank/DDBJ whole genome shotgun (WGS) entry which is preliminary data.</text>
</comment>
<keyword evidence="2 5" id="KW-0812">Transmembrane</keyword>
<dbReference type="Pfam" id="PF23489">
    <property type="entry name" value="V-ATPase_su_f"/>
    <property type="match status" value="1"/>
</dbReference>
<proteinExistence type="predicted"/>
<dbReference type="AlphaFoldDB" id="A0A507ETK7"/>
<gene>
    <name evidence="6" type="ORF">CcCBS67573_g07794</name>
</gene>
<evidence type="ECO:0000313" key="6">
    <source>
        <dbReference type="EMBL" id="TPX66528.1"/>
    </source>
</evidence>
<accession>A0A507ETK7</accession>
<evidence type="ECO:0000256" key="3">
    <source>
        <dbReference type="ARBA" id="ARBA00022989"/>
    </source>
</evidence>
<keyword evidence="7" id="KW-1185">Reference proteome</keyword>
<keyword evidence="4 5" id="KW-0472">Membrane</keyword>
<evidence type="ECO:0000256" key="5">
    <source>
        <dbReference type="SAM" id="Phobius"/>
    </source>
</evidence>
<dbReference type="InterPro" id="IPR056552">
    <property type="entry name" value="Ribonucl_Kappa"/>
</dbReference>
<dbReference type="Proteomes" id="UP000320333">
    <property type="component" value="Unassembled WGS sequence"/>
</dbReference>
<evidence type="ECO:0000313" key="7">
    <source>
        <dbReference type="Proteomes" id="UP000320333"/>
    </source>
</evidence>
<organism evidence="6 7">
    <name type="scientific">Chytriomyces confervae</name>
    <dbReference type="NCBI Taxonomy" id="246404"/>
    <lineage>
        <taxon>Eukaryota</taxon>
        <taxon>Fungi</taxon>
        <taxon>Fungi incertae sedis</taxon>
        <taxon>Chytridiomycota</taxon>
        <taxon>Chytridiomycota incertae sedis</taxon>
        <taxon>Chytridiomycetes</taxon>
        <taxon>Chytridiales</taxon>
        <taxon>Chytriomycetaceae</taxon>
        <taxon>Chytriomyces</taxon>
    </lineage>
</organism>
<sequence length="90" mass="9464">MSGRPVFVSHLNAITLACVSIAGSIMLLPLGAAIKARNIQIVGGKEMIEDTDAVGAHCFVAALAYAGLFVFSLWQIQVNKAKEAEEAAFS</sequence>
<reference evidence="6 7" key="1">
    <citation type="journal article" date="2019" name="Sci. Rep.">
        <title>Comparative genomics of chytrid fungi reveal insights into the obligate biotrophic and pathogenic lifestyle of Synchytrium endobioticum.</title>
        <authorList>
            <person name="van de Vossenberg B.T.L.H."/>
            <person name="Warris S."/>
            <person name="Nguyen H.D.T."/>
            <person name="van Gent-Pelzer M.P.E."/>
            <person name="Joly D.L."/>
            <person name="van de Geest H.C."/>
            <person name="Bonants P.J.M."/>
            <person name="Smith D.S."/>
            <person name="Levesque C.A."/>
            <person name="van der Lee T.A.J."/>
        </authorList>
    </citation>
    <scope>NUCLEOTIDE SEQUENCE [LARGE SCALE GENOMIC DNA]</scope>
    <source>
        <strain evidence="6 7">CBS 675.73</strain>
    </source>
</reference>
<feature type="transmembrane region" description="Helical" evidence="5">
    <location>
        <begin position="54"/>
        <end position="74"/>
    </location>
</feature>
<keyword evidence="3 5" id="KW-1133">Transmembrane helix</keyword>
<name>A0A507ETK7_9FUNG</name>
<feature type="transmembrane region" description="Helical" evidence="5">
    <location>
        <begin position="12"/>
        <end position="34"/>
    </location>
</feature>
<evidence type="ECO:0000256" key="1">
    <source>
        <dbReference type="ARBA" id="ARBA00004370"/>
    </source>
</evidence>